<feature type="non-terminal residue" evidence="4">
    <location>
        <position position="185"/>
    </location>
</feature>
<proteinExistence type="predicted"/>
<dbReference type="PANTHER" id="PTHR25462:SF296">
    <property type="entry name" value="MEIOTIC P26, ISOFORM F"/>
    <property type="match status" value="1"/>
</dbReference>
<dbReference type="InterPro" id="IPR000315">
    <property type="entry name" value="Znf_B-box"/>
</dbReference>
<keyword evidence="1" id="KW-0863">Zinc-finger</keyword>
<feature type="region of interest" description="Disordered" evidence="2">
    <location>
        <begin position="1"/>
        <end position="59"/>
    </location>
</feature>
<keyword evidence="1" id="KW-0862">Zinc</keyword>
<dbReference type="Proteomes" id="UP000678393">
    <property type="component" value="Unassembled WGS sequence"/>
</dbReference>
<feature type="compositionally biased region" description="Polar residues" evidence="2">
    <location>
        <begin position="21"/>
        <end position="51"/>
    </location>
</feature>
<dbReference type="InterPro" id="IPR047153">
    <property type="entry name" value="TRIM45/56/19-like"/>
</dbReference>
<dbReference type="Pfam" id="PF00643">
    <property type="entry name" value="zf-B_box"/>
    <property type="match status" value="1"/>
</dbReference>
<reference evidence="4" key="1">
    <citation type="submission" date="2021-04" db="EMBL/GenBank/DDBJ databases">
        <authorList>
            <consortium name="Molecular Ecology Group"/>
        </authorList>
    </citation>
    <scope>NUCLEOTIDE SEQUENCE</scope>
</reference>
<keyword evidence="1" id="KW-0479">Metal-binding</keyword>
<dbReference type="PROSITE" id="PS50119">
    <property type="entry name" value="ZF_BBOX"/>
    <property type="match status" value="1"/>
</dbReference>
<evidence type="ECO:0000259" key="3">
    <source>
        <dbReference type="PROSITE" id="PS50119"/>
    </source>
</evidence>
<feature type="compositionally biased region" description="Basic and acidic residues" evidence="2">
    <location>
        <begin position="10"/>
        <end position="20"/>
    </location>
</feature>
<dbReference type="EMBL" id="CAJHNH020000924">
    <property type="protein sequence ID" value="CAG5120571.1"/>
    <property type="molecule type" value="Genomic_DNA"/>
</dbReference>
<evidence type="ECO:0000313" key="5">
    <source>
        <dbReference type="Proteomes" id="UP000678393"/>
    </source>
</evidence>
<evidence type="ECO:0000256" key="1">
    <source>
        <dbReference type="PROSITE-ProRule" id="PRU00024"/>
    </source>
</evidence>
<dbReference type="Gene3D" id="3.30.160.60">
    <property type="entry name" value="Classic Zinc Finger"/>
    <property type="match status" value="1"/>
</dbReference>
<dbReference type="AlphaFoldDB" id="A0A8S3YZ42"/>
<organism evidence="4 5">
    <name type="scientific">Candidula unifasciata</name>
    <dbReference type="NCBI Taxonomy" id="100452"/>
    <lineage>
        <taxon>Eukaryota</taxon>
        <taxon>Metazoa</taxon>
        <taxon>Spiralia</taxon>
        <taxon>Lophotrochozoa</taxon>
        <taxon>Mollusca</taxon>
        <taxon>Gastropoda</taxon>
        <taxon>Heterobranchia</taxon>
        <taxon>Euthyneura</taxon>
        <taxon>Panpulmonata</taxon>
        <taxon>Eupulmonata</taxon>
        <taxon>Stylommatophora</taxon>
        <taxon>Helicina</taxon>
        <taxon>Helicoidea</taxon>
        <taxon>Geomitridae</taxon>
        <taxon>Candidula</taxon>
    </lineage>
</organism>
<sequence>MDNDCNFSKDNIETSEKGETSQENIAGSTQQESPARECSNATQESITFTNTEDSESEGKGCVSHAGAEVKYYCSQCHTAVCDVCMQTDHVGHTTTAMSGAMTGDRASLTSLVSTIKDAIPRVDKAIKVVEDIQCQLIVNTESAKIKINSLFNELAFLVEQRKQAALGDLAQKTASKENVLKEQKR</sequence>
<evidence type="ECO:0000313" key="4">
    <source>
        <dbReference type="EMBL" id="CAG5120571.1"/>
    </source>
</evidence>
<evidence type="ECO:0000256" key="2">
    <source>
        <dbReference type="SAM" id="MobiDB-lite"/>
    </source>
</evidence>
<gene>
    <name evidence="4" type="ORF">CUNI_LOCUS6129</name>
</gene>
<name>A0A8S3YZ42_9EUPU</name>
<dbReference type="OrthoDB" id="5951542at2759"/>
<keyword evidence="5" id="KW-1185">Reference proteome</keyword>
<dbReference type="GO" id="GO:0008270">
    <property type="term" value="F:zinc ion binding"/>
    <property type="evidence" value="ECO:0007669"/>
    <property type="project" value="UniProtKB-KW"/>
</dbReference>
<protein>
    <recommendedName>
        <fullName evidence="3">B box-type domain-containing protein</fullName>
    </recommendedName>
</protein>
<dbReference type="SUPFAM" id="SSF57845">
    <property type="entry name" value="B-box zinc-binding domain"/>
    <property type="match status" value="1"/>
</dbReference>
<dbReference type="PANTHER" id="PTHR25462">
    <property type="entry name" value="BONUS, ISOFORM C-RELATED"/>
    <property type="match status" value="1"/>
</dbReference>
<feature type="domain" description="B box-type" evidence="3">
    <location>
        <begin position="56"/>
        <end position="97"/>
    </location>
</feature>
<accession>A0A8S3YZ42</accession>
<comment type="caution">
    <text evidence="4">The sequence shown here is derived from an EMBL/GenBank/DDBJ whole genome shotgun (WGS) entry which is preliminary data.</text>
</comment>